<evidence type="ECO:0000256" key="1">
    <source>
        <dbReference type="ARBA" id="ARBA00000085"/>
    </source>
</evidence>
<evidence type="ECO:0000313" key="14">
    <source>
        <dbReference type="EMBL" id="SHM18762.1"/>
    </source>
</evidence>
<reference evidence="14 16" key="2">
    <citation type="submission" date="2016-11" db="EMBL/GenBank/DDBJ databases">
        <authorList>
            <person name="Jaros S."/>
            <person name="Januszkiewicz K."/>
            <person name="Wedrychowicz H."/>
        </authorList>
    </citation>
    <scope>NUCLEOTIDE SEQUENCE [LARGE SCALE GENOMIC DNA]</scope>
    <source>
        <strain evidence="14 16">DSM 27621</strain>
    </source>
</reference>
<dbReference type="PROSITE" id="PS50109">
    <property type="entry name" value="HIS_KIN"/>
    <property type="match status" value="1"/>
</dbReference>
<dbReference type="Proteomes" id="UP000093508">
    <property type="component" value="Unassembled WGS sequence"/>
</dbReference>
<name>A0A1M7GR11_9FLAO</name>
<protein>
    <recommendedName>
        <fullName evidence="3">histidine kinase</fullName>
        <ecNumber evidence="3">2.7.13.3</ecNumber>
    </recommendedName>
</protein>
<dbReference type="AlphaFoldDB" id="A0A1M7GR11"/>
<dbReference type="Gene3D" id="6.10.340.10">
    <property type="match status" value="1"/>
</dbReference>
<proteinExistence type="predicted"/>
<dbReference type="EMBL" id="FRBM01000010">
    <property type="protein sequence ID" value="SHM18762.1"/>
    <property type="molecule type" value="Genomic_DNA"/>
</dbReference>
<dbReference type="InterPro" id="IPR036097">
    <property type="entry name" value="HisK_dim/P_sf"/>
</dbReference>
<accession>A0A1M7GR11</accession>
<gene>
    <name evidence="13" type="ORF">BBH99_20075</name>
    <name evidence="14" type="ORF">SAMN05444407_110141</name>
</gene>
<dbReference type="EMBL" id="MAYF01000122">
    <property type="protein sequence ID" value="OCA79004.1"/>
    <property type="molecule type" value="Genomic_DNA"/>
</dbReference>
<keyword evidence="5" id="KW-0808">Transferase</keyword>
<evidence type="ECO:0000256" key="5">
    <source>
        <dbReference type="ARBA" id="ARBA00022679"/>
    </source>
</evidence>
<evidence type="ECO:0000256" key="4">
    <source>
        <dbReference type="ARBA" id="ARBA00022553"/>
    </source>
</evidence>
<evidence type="ECO:0000259" key="12">
    <source>
        <dbReference type="PROSITE" id="PS50885"/>
    </source>
</evidence>
<dbReference type="PANTHER" id="PTHR45436">
    <property type="entry name" value="SENSOR HISTIDINE KINASE YKOH"/>
    <property type="match status" value="1"/>
</dbReference>
<evidence type="ECO:0000313" key="16">
    <source>
        <dbReference type="Proteomes" id="UP000184069"/>
    </source>
</evidence>
<keyword evidence="9" id="KW-0902">Two-component regulatory system</keyword>
<dbReference type="SMART" id="SM00388">
    <property type="entry name" value="HisKA"/>
    <property type="match status" value="1"/>
</dbReference>
<dbReference type="Pfam" id="PF00672">
    <property type="entry name" value="HAMP"/>
    <property type="match status" value="1"/>
</dbReference>
<dbReference type="SMART" id="SM00304">
    <property type="entry name" value="HAMP"/>
    <property type="match status" value="1"/>
</dbReference>
<dbReference type="InterPro" id="IPR003661">
    <property type="entry name" value="HisK_dim/P_dom"/>
</dbReference>
<evidence type="ECO:0000256" key="2">
    <source>
        <dbReference type="ARBA" id="ARBA00004370"/>
    </source>
</evidence>
<dbReference type="GO" id="GO:0000155">
    <property type="term" value="F:phosphorelay sensor kinase activity"/>
    <property type="evidence" value="ECO:0007669"/>
    <property type="project" value="InterPro"/>
</dbReference>
<keyword evidence="6" id="KW-0812">Transmembrane</keyword>
<comment type="subcellular location">
    <subcellularLocation>
        <location evidence="2">Membrane</location>
    </subcellularLocation>
</comment>
<dbReference type="Proteomes" id="UP000184069">
    <property type="component" value="Unassembled WGS sequence"/>
</dbReference>
<dbReference type="SUPFAM" id="SSF158472">
    <property type="entry name" value="HAMP domain-like"/>
    <property type="match status" value="1"/>
</dbReference>
<keyword evidence="10" id="KW-0472">Membrane</keyword>
<dbReference type="PROSITE" id="PS50885">
    <property type="entry name" value="HAMP"/>
    <property type="match status" value="1"/>
</dbReference>
<dbReference type="CDD" id="cd00082">
    <property type="entry name" value="HisKA"/>
    <property type="match status" value="1"/>
</dbReference>
<keyword evidence="4" id="KW-0597">Phosphoprotein</keyword>
<comment type="catalytic activity">
    <reaction evidence="1">
        <text>ATP + protein L-histidine = ADP + protein N-phospho-L-histidine.</text>
        <dbReference type="EC" id="2.7.13.3"/>
    </reaction>
</comment>
<dbReference type="Pfam" id="PF02518">
    <property type="entry name" value="HATPase_c"/>
    <property type="match status" value="1"/>
</dbReference>
<dbReference type="GO" id="GO:0005886">
    <property type="term" value="C:plasma membrane"/>
    <property type="evidence" value="ECO:0007669"/>
    <property type="project" value="TreeGrafter"/>
</dbReference>
<keyword evidence="15" id="KW-1185">Reference proteome</keyword>
<dbReference type="SUPFAM" id="SSF47384">
    <property type="entry name" value="Homodimeric domain of signal transducing histidine kinase"/>
    <property type="match status" value="1"/>
</dbReference>
<dbReference type="InterPro" id="IPR050428">
    <property type="entry name" value="TCS_sensor_his_kinase"/>
</dbReference>
<dbReference type="EC" id="2.7.13.3" evidence="3"/>
<evidence type="ECO:0000259" key="11">
    <source>
        <dbReference type="PROSITE" id="PS50109"/>
    </source>
</evidence>
<dbReference type="PRINTS" id="PR00344">
    <property type="entry name" value="BCTRLSENSOR"/>
</dbReference>
<dbReference type="CDD" id="cd06225">
    <property type="entry name" value="HAMP"/>
    <property type="match status" value="1"/>
</dbReference>
<dbReference type="SMART" id="SM00387">
    <property type="entry name" value="HATPase_c"/>
    <property type="match status" value="1"/>
</dbReference>
<evidence type="ECO:0000313" key="15">
    <source>
        <dbReference type="Proteomes" id="UP000093508"/>
    </source>
</evidence>
<keyword evidence="8" id="KW-1133">Transmembrane helix</keyword>
<dbReference type="InterPro" id="IPR003660">
    <property type="entry name" value="HAMP_dom"/>
</dbReference>
<evidence type="ECO:0000256" key="9">
    <source>
        <dbReference type="ARBA" id="ARBA00023012"/>
    </source>
</evidence>
<sequence>MKIRTRLTLLFTIVTAMLMIFYGIAVYYSSSEAREISFYAQLRNEAVAKANLFFQSTLSEKEMHRVYKNNTKTINEVQVAIYDPEFNLIYHDDSKVDFVKEDQKMLSNILKKKEISFFIDDLQAIGTVYTHNGKEYLVTAAGYDQYGYKSINHLLTISIIAFISILILIYLAGIFLSKKALSPLSDMVYQIKSITAGKLQLRLKTTAEKDELNELAQNFNGMLERLENSFDAQKHFVSNISHELRTPLSAIITELEFSTEKEQTKEEYQQTIQYALDDARNMVKLSNSLMDLAKASYDPNEISFSEVRLDEILLESYSKIIKENQGYKVSLNIDNAIEEHQLVVQGNEYLLQVAFNNLIDNACKYSPVHTCLIDVKVTNEKLYISFINTGITISKEDLLHIFEPFYRSEASKQEKGYGIGLFLTEKIIHLHHAAIKVTSENKETVFTVIFDTETT</sequence>
<dbReference type="PANTHER" id="PTHR45436:SF5">
    <property type="entry name" value="SENSOR HISTIDINE KINASE TRCS"/>
    <property type="match status" value="1"/>
</dbReference>
<feature type="domain" description="Histidine kinase" evidence="11">
    <location>
        <begin position="239"/>
        <end position="454"/>
    </location>
</feature>
<feature type="domain" description="HAMP" evidence="12">
    <location>
        <begin position="178"/>
        <end position="231"/>
    </location>
</feature>
<dbReference type="OrthoDB" id="594725at2"/>
<dbReference type="CDD" id="cd00075">
    <property type="entry name" value="HATPase"/>
    <property type="match status" value="1"/>
</dbReference>
<dbReference type="STRING" id="1423959.SAMN05444407_110141"/>
<evidence type="ECO:0000313" key="13">
    <source>
        <dbReference type="EMBL" id="OCA79004.1"/>
    </source>
</evidence>
<evidence type="ECO:0000256" key="6">
    <source>
        <dbReference type="ARBA" id="ARBA00022692"/>
    </source>
</evidence>
<reference evidence="13 15" key="1">
    <citation type="submission" date="2016-07" db="EMBL/GenBank/DDBJ databases">
        <authorList>
            <person name="Jeong J.-J."/>
            <person name="Kim D.W."/>
            <person name="Sang M.K."/>
            <person name="Choi I.-G."/>
            <person name="Kim K.D."/>
        </authorList>
    </citation>
    <scope>NUCLEOTIDE SEQUENCE [LARGE SCALE GENOMIC DNA]</scope>
    <source>
        <strain evidence="13 15">C-26</strain>
    </source>
</reference>
<evidence type="ECO:0000256" key="7">
    <source>
        <dbReference type="ARBA" id="ARBA00022777"/>
    </source>
</evidence>
<keyword evidence="7 14" id="KW-0418">Kinase</keyword>
<dbReference type="Gene3D" id="3.30.565.10">
    <property type="entry name" value="Histidine kinase-like ATPase, C-terminal domain"/>
    <property type="match status" value="1"/>
</dbReference>
<dbReference type="InterPro" id="IPR004358">
    <property type="entry name" value="Sig_transdc_His_kin-like_C"/>
</dbReference>
<dbReference type="RefSeq" id="WP_066694745.1">
    <property type="nucleotide sequence ID" value="NZ_FRBM01000010.1"/>
</dbReference>
<organism evidence="14 16">
    <name type="scientific">Chryseobacterium contaminans</name>
    <dbReference type="NCBI Taxonomy" id="1423959"/>
    <lineage>
        <taxon>Bacteria</taxon>
        <taxon>Pseudomonadati</taxon>
        <taxon>Bacteroidota</taxon>
        <taxon>Flavobacteriia</taxon>
        <taxon>Flavobacteriales</taxon>
        <taxon>Weeksellaceae</taxon>
        <taxon>Chryseobacterium group</taxon>
        <taxon>Chryseobacterium</taxon>
    </lineage>
</organism>
<dbReference type="InterPro" id="IPR005467">
    <property type="entry name" value="His_kinase_dom"/>
</dbReference>
<dbReference type="InterPro" id="IPR036890">
    <property type="entry name" value="HATPase_C_sf"/>
</dbReference>
<dbReference type="Gene3D" id="1.10.287.130">
    <property type="match status" value="1"/>
</dbReference>
<evidence type="ECO:0000256" key="8">
    <source>
        <dbReference type="ARBA" id="ARBA00022989"/>
    </source>
</evidence>
<evidence type="ECO:0000256" key="10">
    <source>
        <dbReference type="ARBA" id="ARBA00023136"/>
    </source>
</evidence>
<dbReference type="FunFam" id="1.10.287.130:FF:000001">
    <property type="entry name" value="Two-component sensor histidine kinase"/>
    <property type="match status" value="1"/>
</dbReference>
<evidence type="ECO:0000256" key="3">
    <source>
        <dbReference type="ARBA" id="ARBA00012438"/>
    </source>
</evidence>
<dbReference type="SUPFAM" id="SSF55874">
    <property type="entry name" value="ATPase domain of HSP90 chaperone/DNA topoisomerase II/histidine kinase"/>
    <property type="match status" value="1"/>
</dbReference>
<dbReference type="Pfam" id="PF00512">
    <property type="entry name" value="HisKA"/>
    <property type="match status" value="1"/>
</dbReference>
<dbReference type="InterPro" id="IPR003594">
    <property type="entry name" value="HATPase_dom"/>
</dbReference>